<comment type="caution">
    <text evidence="2">The sequence shown here is derived from an EMBL/GenBank/DDBJ whole genome shotgun (WGS) entry which is preliminary data.</text>
</comment>
<feature type="region of interest" description="Disordered" evidence="1">
    <location>
        <begin position="91"/>
        <end position="176"/>
    </location>
</feature>
<organism evidence="2 3">
    <name type="scientific">Remersonia thermophila</name>
    <dbReference type="NCBI Taxonomy" id="72144"/>
    <lineage>
        <taxon>Eukaryota</taxon>
        <taxon>Fungi</taxon>
        <taxon>Dikarya</taxon>
        <taxon>Ascomycota</taxon>
        <taxon>Pezizomycotina</taxon>
        <taxon>Sordariomycetes</taxon>
        <taxon>Sordariomycetidae</taxon>
        <taxon>Sordariales</taxon>
        <taxon>Sordariales incertae sedis</taxon>
        <taxon>Remersonia</taxon>
    </lineage>
</organism>
<reference evidence="2 3" key="1">
    <citation type="journal article" date="2024" name="Commun. Biol.">
        <title>Comparative genomic analysis of thermophilic fungi reveals convergent evolutionary adaptations and gene losses.</title>
        <authorList>
            <person name="Steindorff A.S."/>
            <person name="Aguilar-Pontes M.V."/>
            <person name="Robinson A.J."/>
            <person name="Andreopoulos B."/>
            <person name="LaButti K."/>
            <person name="Kuo A."/>
            <person name="Mondo S."/>
            <person name="Riley R."/>
            <person name="Otillar R."/>
            <person name="Haridas S."/>
            <person name="Lipzen A."/>
            <person name="Grimwood J."/>
            <person name="Schmutz J."/>
            <person name="Clum A."/>
            <person name="Reid I.D."/>
            <person name="Moisan M.C."/>
            <person name="Butler G."/>
            <person name="Nguyen T.T.M."/>
            <person name="Dewar K."/>
            <person name="Conant G."/>
            <person name="Drula E."/>
            <person name="Henrissat B."/>
            <person name="Hansel C."/>
            <person name="Singer S."/>
            <person name="Hutchinson M.I."/>
            <person name="de Vries R.P."/>
            <person name="Natvig D.O."/>
            <person name="Powell A.J."/>
            <person name="Tsang A."/>
            <person name="Grigoriev I.V."/>
        </authorList>
    </citation>
    <scope>NUCLEOTIDE SEQUENCE [LARGE SCALE GENOMIC DNA]</scope>
    <source>
        <strain evidence="2 3">ATCC 22073</strain>
    </source>
</reference>
<feature type="region of interest" description="Disordered" evidence="1">
    <location>
        <begin position="521"/>
        <end position="541"/>
    </location>
</feature>
<name>A0ABR4D2Z7_9PEZI</name>
<feature type="compositionally biased region" description="Low complexity" evidence="1">
    <location>
        <begin position="432"/>
        <end position="445"/>
    </location>
</feature>
<feature type="region of interest" description="Disordered" evidence="1">
    <location>
        <begin position="429"/>
        <end position="466"/>
    </location>
</feature>
<feature type="region of interest" description="Disordered" evidence="1">
    <location>
        <begin position="870"/>
        <end position="932"/>
    </location>
</feature>
<dbReference type="Proteomes" id="UP001600064">
    <property type="component" value="Unassembled WGS sequence"/>
</dbReference>
<keyword evidence="3" id="KW-1185">Reference proteome</keyword>
<gene>
    <name evidence="2" type="ORF">VTJ83DRAFT_7220</name>
</gene>
<feature type="region of interest" description="Disordered" evidence="1">
    <location>
        <begin position="751"/>
        <end position="773"/>
    </location>
</feature>
<feature type="region of interest" description="Disordered" evidence="1">
    <location>
        <begin position="819"/>
        <end position="846"/>
    </location>
</feature>
<feature type="compositionally biased region" description="Polar residues" evidence="1">
    <location>
        <begin position="141"/>
        <end position="163"/>
    </location>
</feature>
<protein>
    <submittedName>
        <fullName evidence="2">Uncharacterized protein</fullName>
    </submittedName>
</protein>
<feature type="region of interest" description="Disordered" evidence="1">
    <location>
        <begin position="354"/>
        <end position="386"/>
    </location>
</feature>
<dbReference type="RefSeq" id="XP_070863437.1">
    <property type="nucleotide sequence ID" value="XM_071014019.1"/>
</dbReference>
<dbReference type="EMBL" id="JAZGUE010000007">
    <property type="protein sequence ID" value="KAL2264710.1"/>
    <property type="molecule type" value="Genomic_DNA"/>
</dbReference>
<evidence type="ECO:0000313" key="2">
    <source>
        <dbReference type="EMBL" id="KAL2264710.1"/>
    </source>
</evidence>
<proteinExistence type="predicted"/>
<evidence type="ECO:0000313" key="3">
    <source>
        <dbReference type="Proteomes" id="UP001600064"/>
    </source>
</evidence>
<sequence>MCSQTACSLFFGYSVYIPIHNLRTFVVPTGVCKSTRAHLLPGQPSISKRPPPVVLGRVQFATSTPTISGDIYWALRPSSFSHDLSVMERRNTVRASKKASGTAKKLTDARHASIRGRPVPNRKTNTRSDGSWRRRAALTSPIPNSGASFHTQGLQSSDGSNDTSHQHESDQDNNEAFAKPTVRYPRGSQAAWENVLSAPTWHVESSSDGSEISVGPAEVVRVALCKVGNLTTFVHGERVPLAHSYCFDVEVLCPGDPQDAAPACELHQLRDRLPLRPLASNGHIDVIAKLREVVKEQAQRLADTAAKGAGSSAKNVPLDAIAVDRPYASPPISDQPLHDRVDDEEERFQRFLNRLQTDRDDISPQVSSASSASAVPSAKTSSTTNATTLKDPAIVAFEIRTGTRSQAYSEPSEQARAAANQYLAEQLNRMHSSSNSGSNDSGYASNDREGISGEQRPVGGGQDRRNTRLNPAAAEFKASSQTENDDTMPWLAPKRLMARQPLTNIFPDAMAAASFKQGGAPSVSNTTVHDRVPLPTVTTGSTSNTNVPYPLAQATRAAVAAAAQVSMTGTGAAACPVSSFGAVPGSNAASMYPVSALSGISPSASTASAAAALAGLQGGGLVFYPASTTTAPTAVMTTLGSTAVAASSGGAGASQLQGPALGAGGAPAYPLNVYNTLAPSARAPNVGGVPQAPVLQHAIPDISGNAMAQTTSTTTTNGHSAGLVVVPSAAVPAATPASLATSLATPVASGPVATTAASRPPRPYFPVTTKPRDHDPVKQQLYEAYLEWRKANEPGYHISCKMRQANRVLRQCQQQQLLQRMGQQQGQQERERVPGRNPNLNPVSSNITAATVDQGQRGARSNIPTQTIPAAHQQGTQQQSPPQHQTTTTPQPPTGQQPVLIQEHRSRYTPQPPQKQPCQQQQPGQHHRKQQQPMCMIPVPVPPHMQLSQLSQPLFSQAFQLGQPFPMHPLALASLSLTLQQCQQYQQPLQHASVAVLAGDKDLARWKMVAERAKAAVSAVAAAAREEKLRREHSVKEELRTKVLELSSCGEGVGPGHGTSVGVGATTVGGSDGRAEWGFEGGNGKVGKDGDAGLGRKPVGVRA</sequence>
<accession>A0ABR4D2Z7</accession>
<dbReference type="GeneID" id="98128663"/>
<evidence type="ECO:0000256" key="1">
    <source>
        <dbReference type="SAM" id="MobiDB-lite"/>
    </source>
</evidence>
<feature type="compositionally biased region" description="Low complexity" evidence="1">
    <location>
        <begin position="872"/>
        <end position="889"/>
    </location>
</feature>
<feature type="compositionally biased region" description="Low complexity" evidence="1">
    <location>
        <begin position="363"/>
        <end position="386"/>
    </location>
</feature>
<feature type="region of interest" description="Disordered" evidence="1">
    <location>
        <begin position="1079"/>
        <end position="1103"/>
    </location>
</feature>